<evidence type="ECO:0000313" key="2">
    <source>
        <dbReference type="Proteomes" id="UP000220034"/>
    </source>
</evidence>
<dbReference type="Gene3D" id="3.30.2000.30">
    <property type="match status" value="1"/>
</dbReference>
<evidence type="ECO:0000313" key="1">
    <source>
        <dbReference type="EMBL" id="SOH94496.1"/>
    </source>
</evidence>
<dbReference type="OrthoDB" id="7644395at2"/>
<name>A0A2C9CT08_9RHOB</name>
<dbReference type="Pfam" id="PF11367">
    <property type="entry name" value="Tail_completion_gp17"/>
    <property type="match status" value="1"/>
</dbReference>
<sequence>MSCAFSWELQQGLYWALNAAPEITNLATVLDATSAPVEGEYVSIGEELVRQRGPGLSQHDVLIEVHSAAQGFAQAKIIAAEVGNVLLLTPPAVTGATVTDLRFLKARAQRSKGTERRLITLTFRILIDAN</sequence>
<dbReference type="InterPro" id="IPR021508">
    <property type="entry name" value="Gp17-like"/>
</dbReference>
<protein>
    <recommendedName>
        <fullName evidence="3">DUF3168 domain-containing protein</fullName>
    </recommendedName>
</protein>
<gene>
    <name evidence="1" type="ORF">SAMN06273572_104195</name>
</gene>
<proteinExistence type="predicted"/>
<reference evidence="2" key="1">
    <citation type="submission" date="2017-09" db="EMBL/GenBank/DDBJ databases">
        <authorList>
            <person name="Varghese N."/>
            <person name="Submissions S."/>
        </authorList>
    </citation>
    <scope>NUCLEOTIDE SEQUENCE [LARGE SCALE GENOMIC DNA]</scope>
    <source>
        <strain evidence="2">C7</strain>
    </source>
</reference>
<accession>A0A2C9CT08</accession>
<dbReference type="EMBL" id="OCTN01000004">
    <property type="protein sequence ID" value="SOH94496.1"/>
    <property type="molecule type" value="Genomic_DNA"/>
</dbReference>
<evidence type="ECO:0008006" key="3">
    <source>
        <dbReference type="Google" id="ProtNLM"/>
    </source>
</evidence>
<organism evidence="1 2">
    <name type="scientific">Pontivivens marinum</name>
    <dbReference type="NCBI Taxonomy" id="1690039"/>
    <lineage>
        <taxon>Bacteria</taxon>
        <taxon>Pseudomonadati</taxon>
        <taxon>Pseudomonadota</taxon>
        <taxon>Alphaproteobacteria</taxon>
        <taxon>Rhodobacterales</taxon>
        <taxon>Paracoccaceae</taxon>
        <taxon>Pontivivens</taxon>
    </lineage>
</organism>
<dbReference type="Proteomes" id="UP000220034">
    <property type="component" value="Unassembled WGS sequence"/>
</dbReference>
<dbReference type="RefSeq" id="WP_097930141.1">
    <property type="nucleotide sequence ID" value="NZ_OCTN01000004.1"/>
</dbReference>
<dbReference type="InterPro" id="IPR053745">
    <property type="entry name" value="Viral_Tail_Comp_sf"/>
</dbReference>
<dbReference type="AlphaFoldDB" id="A0A2C9CT08"/>
<keyword evidence="2" id="KW-1185">Reference proteome</keyword>